<gene>
    <name evidence="6" type="ORF">CEY00_Acc27768</name>
</gene>
<protein>
    <recommendedName>
        <fullName evidence="5">Glycosyltransferase</fullName>
        <ecNumber evidence="5">2.4.1.-</ecNumber>
    </recommendedName>
</protein>
<keyword evidence="7" id="KW-1185">Reference proteome</keyword>
<dbReference type="InParanoid" id="A0A2R6PLE6"/>
<dbReference type="OrthoDB" id="5835829at2759"/>
<keyword evidence="3" id="KW-0284">Flavonoid biosynthesis</keyword>
<evidence type="ECO:0000256" key="2">
    <source>
        <dbReference type="ARBA" id="ARBA00022679"/>
    </source>
</evidence>
<reference evidence="7" key="2">
    <citation type="journal article" date="2018" name="BMC Genomics">
        <title>A manually annotated Actinidia chinensis var. chinensis (kiwifruit) genome highlights the challenges associated with draft genomes and gene prediction in plants.</title>
        <authorList>
            <person name="Pilkington S.M."/>
            <person name="Crowhurst R."/>
            <person name="Hilario E."/>
            <person name="Nardozza S."/>
            <person name="Fraser L."/>
            <person name="Peng Y."/>
            <person name="Gunaseelan K."/>
            <person name="Simpson R."/>
            <person name="Tahir J."/>
            <person name="Deroles S.C."/>
            <person name="Templeton K."/>
            <person name="Luo Z."/>
            <person name="Davy M."/>
            <person name="Cheng C."/>
            <person name="McNeilage M."/>
            <person name="Scaglione D."/>
            <person name="Liu Y."/>
            <person name="Zhang Q."/>
            <person name="Datson P."/>
            <person name="De Silva N."/>
            <person name="Gardiner S.E."/>
            <person name="Bassett H."/>
            <person name="Chagne D."/>
            <person name="McCallum J."/>
            <person name="Dzierzon H."/>
            <person name="Deng C."/>
            <person name="Wang Y.Y."/>
            <person name="Barron L."/>
            <person name="Manako K."/>
            <person name="Bowen J."/>
            <person name="Foster T.M."/>
            <person name="Erridge Z.A."/>
            <person name="Tiffin H."/>
            <person name="Waite C.N."/>
            <person name="Davies K.M."/>
            <person name="Grierson E.P."/>
            <person name="Laing W.A."/>
            <person name="Kirk R."/>
            <person name="Chen X."/>
            <person name="Wood M."/>
            <person name="Montefiori M."/>
            <person name="Brummell D.A."/>
            <person name="Schwinn K.E."/>
            <person name="Catanach A."/>
            <person name="Fullerton C."/>
            <person name="Li D."/>
            <person name="Meiyalaghan S."/>
            <person name="Nieuwenhuizen N."/>
            <person name="Read N."/>
            <person name="Prakash R."/>
            <person name="Hunter D."/>
            <person name="Zhang H."/>
            <person name="McKenzie M."/>
            <person name="Knabel M."/>
            <person name="Harris A."/>
            <person name="Allan A.C."/>
            <person name="Gleave A."/>
            <person name="Chen A."/>
            <person name="Janssen B.J."/>
            <person name="Plunkett B."/>
            <person name="Ampomah-Dwamena C."/>
            <person name="Voogd C."/>
            <person name="Leif D."/>
            <person name="Lafferty D."/>
            <person name="Souleyre E.J.F."/>
            <person name="Varkonyi-Gasic E."/>
            <person name="Gambi F."/>
            <person name="Hanley J."/>
            <person name="Yao J.L."/>
            <person name="Cheung J."/>
            <person name="David K.M."/>
            <person name="Warren B."/>
            <person name="Marsh K."/>
            <person name="Snowden K.C."/>
            <person name="Lin-Wang K."/>
            <person name="Brian L."/>
            <person name="Martinez-Sanchez M."/>
            <person name="Wang M."/>
            <person name="Ileperuma N."/>
            <person name="Macnee N."/>
            <person name="Campin R."/>
            <person name="McAtee P."/>
            <person name="Drummond R.S.M."/>
            <person name="Espley R.V."/>
            <person name="Ireland H.S."/>
            <person name="Wu R."/>
            <person name="Atkinson R.G."/>
            <person name="Karunairetnam S."/>
            <person name="Bulley S."/>
            <person name="Chunkath S."/>
            <person name="Hanley Z."/>
            <person name="Storey R."/>
            <person name="Thrimawithana A.H."/>
            <person name="Thomson S."/>
            <person name="David C."/>
            <person name="Testolin R."/>
            <person name="Huang H."/>
            <person name="Hellens R.P."/>
            <person name="Schaffer R.J."/>
        </authorList>
    </citation>
    <scope>NUCLEOTIDE SEQUENCE [LARGE SCALE GENOMIC DNA]</scope>
    <source>
        <strain evidence="7">cv. Red5</strain>
    </source>
</reference>
<dbReference type="PANTHER" id="PTHR11926:SF1392">
    <property type="entry name" value="GLYCOSYLTRANSFERASE"/>
    <property type="match status" value="1"/>
</dbReference>
<evidence type="ECO:0000256" key="3">
    <source>
        <dbReference type="ARBA" id="ARBA00023241"/>
    </source>
</evidence>
<dbReference type="GO" id="GO:0080044">
    <property type="term" value="F:quercetin 7-O-glucosyltransferase activity"/>
    <property type="evidence" value="ECO:0007669"/>
    <property type="project" value="TreeGrafter"/>
</dbReference>
<proteinExistence type="inferred from homology"/>
<evidence type="ECO:0000313" key="7">
    <source>
        <dbReference type="Proteomes" id="UP000241394"/>
    </source>
</evidence>
<dbReference type="InterPro" id="IPR002213">
    <property type="entry name" value="UDP_glucos_trans"/>
</dbReference>
<dbReference type="FunFam" id="3.40.50.2000:FF:000040">
    <property type="entry name" value="UDP-glycosyltransferase 76C1"/>
    <property type="match status" value="1"/>
</dbReference>
<dbReference type="Gramene" id="PSR93158">
    <property type="protein sequence ID" value="PSR93158"/>
    <property type="gene ID" value="CEY00_Acc27768"/>
</dbReference>
<dbReference type="CDD" id="cd03784">
    <property type="entry name" value="GT1_Gtf-like"/>
    <property type="match status" value="1"/>
</dbReference>
<dbReference type="Pfam" id="PF00201">
    <property type="entry name" value="UDPGT"/>
    <property type="match status" value="1"/>
</dbReference>
<dbReference type="PANTHER" id="PTHR11926">
    <property type="entry name" value="GLUCOSYL/GLUCURONOSYL TRANSFERASES"/>
    <property type="match status" value="1"/>
</dbReference>
<comment type="caution">
    <text evidence="6">The sequence shown here is derived from an EMBL/GenBank/DDBJ whole genome shotgun (WGS) entry which is preliminary data.</text>
</comment>
<keyword evidence="4" id="KW-0328">Glycosyltransferase</keyword>
<keyword evidence="2 4" id="KW-0808">Transferase</keyword>
<dbReference type="AlphaFoldDB" id="A0A2R6PLE6"/>
<evidence type="ECO:0000313" key="6">
    <source>
        <dbReference type="EMBL" id="PSR93158.1"/>
    </source>
</evidence>
<dbReference type="GO" id="GO:0080043">
    <property type="term" value="F:quercetin 3-O-glucosyltransferase activity"/>
    <property type="evidence" value="ECO:0007669"/>
    <property type="project" value="TreeGrafter"/>
</dbReference>
<dbReference type="EMBL" id="NKQK01000024">
    <property type="protein sequence ID" value="PSR93158.1"/>
    <property type="molecule type" value="Genomic_DNA"/>
</dbReference>
<comment type="similarity">
    <text evidence="1 4">Belongs to the UDP-glycosyltransferase family.</text>
</comment>
<dbReference type="Proteomes" id="UP000241394">
    <property type="component" value="Chromosome LG24"/>
</dbReference>
<dbReference type="Gene3D" id="3.40.50.2000">
    <property type="entry name" value="Glycogen Phosphorylase B"/>
    <property type="match status" value="2"/>
</dbReference>
<dbReference type="EC" id="2.4.1.-" evidence="5"/>
<dbReference type="SUPFAM" id="SSF53756">
    <property type="entry name" value="UDP-Glycosyltransferase/glycogen phosphorylase"/>
    <property type="match status" value="1"/>
</dbReference>
<evidence type="ECO:0000256" key="1">
    <source>
        <dbReference type="ARBA" id="ARBA00009995"/>
    </source>
</evidence>
<organism evidence="6 7">
    <name type="scientific">Actinidia chinensis var. chinensis</name>
    <name type="common">Chinese soft-hair kiwi</name>
    <dbReference type="NCBI Taxonomy" id="1590841"/>
    <lineage>
        <taxon>Eukaryota</taxon>
        <taxon>Viridiplantae</taxon>
        <taxon>Streptophyta</taxon>
        <taxon>Embryophyta</taxon>
        <taxon>Tracheophyta</taxon>
        <taxon>Spermatophyta</taxon>
        <taxon>Magnoliopsida</taxon>
        <taxon>eudicotyledons</taxon>
        <taxon>Gunneridae</taxon>
        <taxon>Pentapetalae</taxon>
        <taxon>asterids</taxon>
        <taxon>Ericales</taxon>
        <taxon>Actinidiaceae</taxon>
        <taxon>Actinidia</taxon>
    </lineage>
</organism>
<evidence type="ECO:0000256" key="4">
    <source>
        <dbReference type="RuleBase" id="RU003718"/>
    </source>
</evidence>
<reference evidence="6 7" key="1">
    <citation type="submission" date="2017-07" db="EMBL/GenBank/DDBJ databases">
        <title>An improved, manually edited Actinidia chinensis var. chinensis (kiwifruit) genome highlights the challenges associated with draft genomes and gene prediction in plants.</title>
        <authorList>
            <person name="Pilkington S."/>
            <person name="Crowhurst R."/>
            <person name="Hilario E."/>
            <person name="Nardozza S."/>
            <person name="Fraser L."/>
            <person name="Peng Y."/>
            <person name="Gunaseelan K."/>
            <person name="Simpson R."/>
            <person name="Tahir J."/>
            <person name="Deroles S."/>
            <person name="Templeton K."/>
            <person name="Luo Z."/>
            <person name="Davy M."/>
            <person name="Cheng C."/>
            <person name="Mcneilage M."/>
            <person name="Scaglione D."/>
            <person name="Liu Y."/>
            <person name="Zhang Q."/>
            <person name="Datson P."/>
            <person name="De Silva N."/>
            <person name="Gardiner S."/>
            <person name="Bassett H."/>
            <person name="Chagne D."/>
            <person name="Mccallum J."/>
            <person name="Dzierzon H."/>
            <person name="Deng C."/>
            <person name="Wang Y.-Y."/>
            <person name="Barron N."/>
            <person name="Manako K."/>
            <person name="Bowen J."/>
            <person name="Foster T."/>
            <person name="Erridge Z."/>
            <person name="Tiffin H."/>
            <person name="Waite C."/>
            <person name="Davies K."/>
            <person name="Grierson E."/>
            <person name="Laing W."/>
            <person name="Kirk R."/>
            <person name="Chen X."/>
            <person name="Wood M."/>
            <person name="Montefiori M."/>
            <person name="Brummell D."/>
            <person name="Schwinn K."/>
            <person name="Catanach A."/>
            <person name="Fullerton C."/>
            <person name="Li D."/>
            <person name="Meiyalaghan S."/>
            <person name="Nieuwenhuizen N."/>
            <person name="Read N."/>
            <person name="Prakash R."/>
            <person name="Hunter D."/>
            <person name="Zhang H."/>
            <person name="Mckenzie M."/>
            <person name="Knabel M."/>
            <person name="Harris A."/>
            <person name="Allan A."/>
            <person name="Chen A."/>
            <person name="Janssen B."/>
            <person name="Plunkett B."/>
            <person name="Dwamena C."/>
            <person name="Voogd C."/>
            <person name="Leif D."/>
            <person name="Lafferty D."/>
            <person name="Souleyre E."/>
            <person name="Varkonyi-Gasic E."/>
            <person name="Gambi F."/>
            <person name="Hanley J."/>
            <person name="Yao J.-L."/>
            <person name="Cheung J."/>
            <person name="David K."/>
            <person name="Warren B."/>
            <person name="Marsh K."/>
            <person name="Snowden K."/>
            <person name="Lin-Wang K."/>
            <person name="Brian L."/>
            <person name="Martinez-Sanchez M."/>
            <person name="Wang M."/>
            <person name="Ileperuma N."/>
            <person name="Macnee N."/>
            <person name="Campin R."/>
            <person name="Mcatee P."/>
            <person name="Drummond R."/>
            <person name="Espley R."/>
            <person name="Ireland H."/>
            <person name="Wu R."/>
            <person name="Atkinson R."/>
            <person name="Karunairetnam S."/>
            <person name="Bulley S."/>
            <person name="Chunkath S."/>
            <person name="Hanley Z."/>
            <person name="Storey R."/>
            <person name="Thrimawithana A."/>
            <person name="Thomson S."/>
            <person name="David C."/>
            <person name="Testolin R."/>
        </authorList>
    </citation>
    <scope>NUCLEOTIDE SEQUENCE [LARGE SCALE GENOMIC DNA]</scope>
    <source>
        <strain evidence="7">cv. Red5</strain>
        <tissue evidence="6">Young leaf</tissue>
    </source>
</reference>
<dbReference type="PROSITE" id="PS00375">
    <property type="entry name" value="UDPGT"/>
    <property type="match status" value="1"/>
</dbReference>
<accession>A0A2R6PLE6</accession>
<evidence type="ECO:0000256" key="5">
    <source>
        <dbReference type="RuleBase" id="RU362057"/>
    </source>
</evidence>
<dbReference type="InterPro" id="IPR035595">
    <property type="entry name" value="UDP_glycos_trans_CS"/>
</dbReference>
<dbReference type="OMA" id="WALFCAP"/>
<name>A0A2R6PLE6_ACTCC</name>
<sequence length="505" mass="56739">MNTSMEEHPQVDLPLPPHVLIFPFQAQGHVNSMLKLAELLCLAGLHVTFLVSEAVHSLLLRHSPAHSRSPGFRFRTISDGIPPEHRRSGTGHLKELLSSLRTTVKPLFREMIVSSNRLSGEDRRPVTCVVADGVLSFVLDLGEELGIPVIYFRTISACAFWSYFCIPKLLEAGELPFQALLYLSDKLSDSILYESGLGNDLDVPIEHVPGMKEFLRRRDFPRIGDWGNPDFQFVLTETLQTPRAQGLILNTFEDLEGPILSHIQTQMPNLYTVGPLHAHLKARLAAKLMSSSSTYSNSFREEDRSCLTWLDTKPARSVLYVSFGSFMVMTRDQLIEFWHGLVNSGKSFLWVTRSDLMDGQDGESPIQTDLLEATKERGYTVGWAPQEEVLAHPSVGGFLTHSGWNSTLESIEAGVQMICWPYFADQQVNSRFVSEVWKIGLDMKDICDRLTVEKMVRDLMEVGENEFAKSANRMAELARNAVSDGGSSYCNLDRLIEDIRSMSLQ</sequence>
<dbReference type="GO" id="GO:0009813">
    <property type="term" value="P:flavonoid biosynthetic process"/>
    <property type="evidence" value="ECO:0007669"/>
    <property type="project" value="UniProtKB-KW"/>
</dbReference>